<evidence type="ECO:0000313" key="3">
    <source>
        <dbReference type="Proteomes" id="UP001152320"/>
    </source>
</evidence>
<feature type="domain" description="Integrase core" evidence="1">
    <location>
        <begin position="119"/>
        <end position="296"/>
    </location>
</feature>
<dbReference type="InterPro" id="IPR058913">
    <property type="entry name" value="Integrase_dom_put"/>
</dbReference>
<dbReference type="PANTHER" id="PTHR46791:SF13">
    <property type="entry name" value="CLR5 DOMAIN-CONTAINING PROTEIN"/>
    <property type="match status" value="1"/>
</dbReference>
<dbReference type="Pfam" id="PF24764">
    <property type="entry name" value="rva_4"/>
    <property type="match status" value="1"/>
</dbReference>
<dbReference type="Proteomes" id="UP001152320">
    <property type="component" value="Chromosome 10"/>
</dbReference>
<accession>A0A9Q1BZ79</accession>
<evidence type="ECO:0000313" key="2">
    <source>
        <dbReference type="EMBL" id="KAJ8035166.1"/>
    </source>
</evidence>
<sequence>MDQVNQLVRFYFHLGFSHKEIVFCLQQCHGVHLSLTTVRRRLKGMALYRRRKSDLLEVALFVMEELERHGQLHGYKTMHLKCIQKGLQVTQKTVRILLQLLDPEGVAYRRSKRLRRRLYRNPGPNYMWHIDSYDKLKPYGICINAAIDGFSRNIIWIKAYWTNSNPRIIAGYFMEEVERLGGCPTRVRCDMGTENVYLEQMQRFLRYDHVDEFARDCFIYGSSNHNQRIESWWSYLRKQHAQFWMNLFQQLKEENEFSGDLLDKSLVQFCFMNIIQNELNEVADLWNMHRIRRCRNAIAPNGRPLLMYNLPNQFGGTDHLQNVSRQQVRLCKDECTFRGRLPCDETVFEIACTIMAEHNISPPEDTKEAEEIYKILRRYIRLRL</sequence>
<protein>
    <recommendedName>
        <fullName evidence="1">Integrase core domain-containing protein</fullName>
    </recommendedName>
</protein>
<dbReference type="OrthoDB" id="10045093at2759"/>
<evidence type="ECO:0000259" key="1">
    <source>
        <dbReference type="Pfam" id="PF24764"/>
    </source>
</evidence>
<name>A0A9Q1BZ79_HOLLE</name>
<dbReference type="AlphaFoldDB" id="A0A9Q1BZ79"/>
<dbReference type="PANTHER" id="PTHR46791">
    <property type="entry name" value="EXPRESSED PROTEIN"/>
    <property type="match status" value="1"/>
</dbReference>
<keyword evidence="3" id="KW-1185">Reference proteome</keyword>
<gene>
    <name evidence="2" type="ORF">HOLleu_22301</name>
</gene>
<reference evidence="2" key="1">
    <citation type="submission" date="2021-10" db="EMBL/GenBank/DDBJ databases">
        <title>Tropical sea cucumber genome reveals ecological adaptation and Cuvierian tubules defense mechanism.</title>
        <authorList>
            <person name="Chen T."/>
        </authorList>
    </citation>
    <scope>NUCLEOTIDE SEQUENCE</scope>
    <source>
        <strain evidence="2">Nanhai2018</strain>
        <tissue evidence="2">Muscle</tissue>
    </source>
</reference>
<comment type="caution">
    <text evidence="2">The sequence shown here is derived from an EMBL/GenBank/DDBJ whole genome shotgun (WGS) entry which is preliminary data.</text>
</comment>
<organism evidence="2 3">
    <name type="scientific">Holothuria leucospilota</name>
    <name type="common">Black long sea cucumber</name>
    <name type="synonym">Mertensiothuria leucospilota</name>
    <dbReference type="NCBI Taxonomy" id="206669"/>
    <lineage>
        <taxon>Eukaryota</taxon>
        <taxon>Metazoa</taxon>
        <taxon>Echinodermata</taxon>
        <taxon>Eleutherozoa</taxon>
        <taxon>Echinozoa</taxon>
        <taxon>Holothuroidea</taxon>
        <taxon>Aspidochirotacea</taxon>
        <taxon>Aspidochirotida</taxon>
        <taxon>Holothuriidae</taxon>
        <taxon>Holothuria</taxon>
    </lineage>
</organism>
<proteinExistence type="predicted"/>
<dbReference type="EMBL" id="JAIZAY010000010">
    <property type="protein sequence ID" value="KAJ8035166.1"/>
    <property type="molecule type" value="Genomic_DNA"/>
</dbReference>